<dbReference type="EMBL" id="LGST01000006">
    <property type="protein sequence ID" value="KNE02174.1"/>
    <property type="molecule type" value="Genomic_DNA"/>
</dbReference>
<organism evidence="1 2">
    <name type="scientific">Candidozyma auris</name>
    <name type="common">Yeast</name>
    <name type="synonym">Candida auris</name>
    <dbReference type="NCBI Taxonomy" id="498019"/>
    <lineage>
        <taxon>Eukaryota</taxon>
        <taxon>Fungi</taxon>
        <taxon>Dikarya</taxon>
        <taxon>Ascomycota</taxon>
        <taxon>Saccharomycotina</taxon>
        <taxon>Pichiomycetes</taxon>
        <taxon>Metschnikowiaceae</taxon>
        <taxon>Candidozyma</taxon>
    </lineage>
</organism>
<dbReference type="VEuPathDB" id="FungiDB:QG37_00862"/>
<dbReference type="Proteomes" id="UP000037122">
    <property type="component" value="Unassembled WGS sequence"/>
</dbReference>
<reference evidence="2" key="1">
    <citation type="journal article" date="2015" name="BMC Genomics">
        <title>Draft genome of a commonly misdiagnosed multidrug resistant pathogen Candida auris.</title>
        <authorList>
            <person name="Chatterjee S."/>
            <person name="Alampalli S.V."/>
            <person name="Nageshan R.K."/>
            <person name="Chettiar S.T."/>
            <person name="Joshi S."/>
            <person name="Tatu U.S."/>
        </authorList>
    </citation>
    <scope>NUCLEOTIDE SEQUENCE [LARGE SCALE GENOMIC DNA]</scope>
    <source>
        <strain evidence="2">6684</strain>
    </source>
</reference>
<accession>A0A0L0P782</accession>
<protein>
    <submittedName>
        <fullName evidence="1">Uncharacterized protein</fullName>
    </submittedName>
</protein>
<gene>
    <name evidence="1" type="ORF">QG37_00862</name>
</gene>
<name>A0A0L0P782_CANAR</name>
<proteinExistence type="predicted"/>
<evidence type="ECO:0000313" key="1">
    <source>
        <dbReference type="EMBL" id="KNE02174.1"/>
    </source>
</evidence>
<dbReference type="AlphaFoldDB" id="A0A0L0P782"/>
<sequence length="105" mass="12306">MQIWQNFKNGLFSGAACLLFIRNSGARVVKWQKWEEKKCKKNARVANFLRRFTRRVFFCFKEGFEGVWFFFACWICGFGACAAKKTPFSSGFFGTFCRQLALRKV</sequence>
<evidence type="ECO:0000313" key="2">
    <source>
        <dbReference type="Proteomes" id="UP000037122"/>
    </source>
</evidence>
<comment type="caution">
    <text evidence="1">The sequence shown here is derived from an EMBL/GenBank/DDBJ whole genome shotgun (WGS) entry which is preliminary data.</text>
</comment>